<dbReference type="PANTHER" id="PTHR11904">
    <property type="entry name" value="METHYLTHIOADENOSINE/PURINE NUCLEOSIDE PHOSPHORYLASE"/>
    <property type="match status" value="1"/>
</dbReference>
<dbReference type="InterPro" id="IPR011268">
    <property type="entry name" value="Purine_phosphorylase"/>
</dbReference>
<dbReference type="UniPathway" id="UPA00606"/>
<dbReference type="KEGG" id="dvl:Dvul_1011"/>
<keyword evidence="3 5" id="KW-0328">Glycosyltransferase</keyword>
<dbReference type="GO" id="GO:0004731">
    <property type="term" value="F:purine-nucleoside phosphorylase activity"/>
    <property type="evidence" value="ECO:0007669"/>
    <property type="project" value="UniProtKB-EC"/>
</dbReference>
<dbReference type="RefSeq" id="WP_011791987.1">
    <property type="nucleotide sequence ID" value="NC_008751.1"/>
</dbReference>
<name>A0A0H3A6C2_NITV4</name>
<evidence type="ECO:0000313" key="8">
    <source>
        <dbReference type="Proteomes" id="UP000009173"/>
    </source>
</evidence>
<evidence type="ECO:0000256" key="3">
    <source>
        <dbReference type="ARBA" id="ARBA00022676"/>
    </source>
</evidence>
<dbReference type="EMBL" id="CP000527">
    <property type="protein sequence ID" value="ABM28031.1"/>
    <property type="molecule type" value="Genomic_DNA"/>
</dbReference>
<evidence type="ECO:0000256" key="2">
    <source>
        <dbReference type="ARBA" id="ARBA00006751"/>
    </source>
</evidence>
<evidence type="ECO:0000259" key="6">
    <source>
        <dbReference type="Pfam" id="PF01048"/>
    </source>
</evidence>
<dbReference type="InterPro" id="IPR011270">
    <property type="entry name" value="Pur_Nuc_Pase_Ino/Guo-sp"/>
</dbReference>
<keyword evidence="4 5" id="KW-0808">Transferase</keyword>
<proteinExistence type="inferred from homology"/>
<reference evidence="8" key="1">
    <citation type="journal article" date="2009" name="Environ. Microbiol.">
        <title>Contribution of mobile genetic elements to Desulfovibrio vulgaris genome plasticity.</title>
        <authorList>
            <person name="Walker C.B."/>
            <person name="Stolyar S."/>
            <person name="Chivian D."/>
            <person name="Pinel N."/>
            <person name="Gabster J.A."/>
            <person name="Dehal P.S."/>
            <person name="He Z."/>
            <person name="Yang Z.K."/>
            <person name="Yen H.C."/>
            <person name="Zhou J."/>
            <person name="Wall J.D."/>
            <person name="Hazen T.C."/>
            <person name="Arkin A.P."/>
            <person name="Stahl D.A."/>
        </authorList>
    </citation>
    <scope>NUCLEOTIDE SEQUENCE [LARGE SCALE GENOMIC DNA]</scope>
    <source>
        <strain evidence="8">DP4</strain>
    </source>
</reference>
<dbReference type="Proteomes" id="UP000009173">
    <property type="component" value="Chromosome"/>
</dbReference>
<dbReference type="AlphaFoldDB" id="A0A0H3A6C2"/>
<dbReference type="InterPro" id="IPR035994">
    <property type="entry name" value="Nucleoside_phosphorylase_sf"/>
</dbReference>
<comment type="pathway">
    <text evidence="1 5">Purine metabolism; purine nucleoside salvage.</text>
</comment>
<evidence type="ECO:0000256" key="1">
    <source>
        <dbReference type="ARBA" id="ARBA00005058"/>
    </source>
</evidence>
<gene>
    <name evidence="7" type="ordered locus">Dvul_1011</name>
</gene>
<evidence type="ECO:0000256" key="4">
    <source>
        <dbReference type="ARBA" id="ARBA00022679"/>
    </source>
</evidence>
<dbReference type="PIRSF" id="PIRSF000477">
    <property type="entry name" value="PurNPase"/>
    <property type="match status" value="1"/>
</dbReference>
<dbReference type="GO" id="GO:0009116">
    <property type="term" value="P:nucleoside metabolic process"/>
    <property type="evidence" value="ECO:0007669"/>
    <property type="project" value="InterPro"/>
</dbReference>
<dbReference type="Pfam" id="PF01048">
    <property type="entry name" value="PNP_UDP_1"/>
    <property type="match status" value="1"/>
</dbReference>
<dbReference type="EC" id="2.4.2.1" evidence="5"/>
<dbReference type="NCBIfam" id="TIGR01700">
    <property type="entry name" value="PNPH"/>
    <property type="match status" value="1"/>
</dbReference>
<comment type="similarity">
    <text evidence="2 5">Belongs to the PNP/MTAP phosphorylase family.</text>
</comment>
<comment type="function">
    <text evidence="5">The purine nucleoside phosphorylases catalyze the phosphorolytic breakdown of the N-glycosidic bond in the beta-(deoxy)ribonucleoside molecules, with the formation of the corresponding free purine bases and pentose-1-phosphate.</text>
</comment>
<protein>
    <recommendedName>
        <fullName evidence="5">Purine nucleoside phosphorylase</fullName>
        <ecNumber evidence="5">2.4.2.1</ecNumber>
    </recommendedName>
    <alternativeName>
        <fullName evidence="5">Inosine-guanosine phosphorylase</fullName>
    </alternativeName>
</protein>
<accession>A0A0H3A6C2</accession>
<feature type="domain" description="Nucleoside phosphorylase" evidence="6">
    <location>
        <begin position="25"/>
        <end position="271"/>
    </location>
</feature>
<dbReference type="PANTHER" id="PTHR11904:SF9">
    <property type="entry name" value="PURINE NUCLEOSIDE PHOSPHORYLASE-RELATED"/>
    <property type="match status" value="1"/>
</dbReference>
<organism evidence="7 8">
    <name type="scientific">Nitratidesulfovibrio vulgaris (strain DP4)</name>
    <name type="common">Desulfovibrio vulgaris</name>
    <dbReference type="NCBI Taxonomy" id="391774"/>
    <lineage>
        <taxon>Bacteria</taxon>
        <taxon>Pseudomonadati</taxon>
        <taxon>Thermodesulfobacteriota</taxon>
        <taxon>Desulfovibrionia</taxon>
        <taxon>Desulfovibrionales</taxon>
        <taxon>Desulfovibrionaceae</taxon>
        <taxon>Nitratidesulfovibrio</taxon>
    </lineage>
</organism>
<evidence type="ECO:0000256" key="5">
    <source>
        <dbReference type="PIRNR" id="PIRNR000477"/>
    </source>
</evidence>
<dbReference type="NCBIfam" id="NF006054">
    <property type="entry name" value="PRK08202.1"/>
    <property type="match status" value="1"/>
</dbReference>
<dbReference type="CDD" id="cd09009">
    <property type="entry name" value="PNP-EcPNPII_like"/>
    <property type="match status" value="1"/>
</dbReference>
<sequence>MQNPEKVQIAAQAVRAALPQGFCPRVGIVLGTGLGALANAVTSPVAIPYESLPGFPRSTVASHAGSFLCGFLGGAPVVLQQGRCHLYEGYQPEDVCMGVRVMAALGAATLVITNAAGALNPQFDAGDLMCITDHINFTGRTPLAGPNHDAWGPRFPDMSAPYAPGLVQLAMREAGQLGIRLERGVYVGVHGPQMETPAETRMFRTLGADAVGMSTVLEVIAARHLGMKALGISCLSNKNLPDCMEEAPLEEVIRVAGMAGERLTRLVAAIVPHI</sequence>
<dbReference type="InterPro" id="IPR000845">
    <property type="entry name" value="Nucleoside_phosphorylase_d"/>
</dbReference>
<dbReference type="SUPFAM" id="SSF53167">
    <property type="entry name" value="Purine and uridine phosphorylases"/>
    <property type="match status" value="1"/>
</dbReference>
<dbReference type="Gene3D" id="3.40.50.1580">
    <property type="entry name" value="Nucleoside phosphorylase domain"/>
    <property type="match status" value="1"/>
</dbReference>
<dbReference type="NCBIfam" id="TIGR01697">
    <property type="entry name" value="PNPH-PUNA-XAPA"/>
    <property type="match status" value="1"/>
</dbReference>
<dbReference type="HOGENOM" id="CLU_054456_1_2_7"/>
<evidence type="ECO:0000313" key="7">
    <source>
        <dbReference type="EMBL" id="ABM28031.1"/>
    </source>
</evidence>
<dbReference type="GO" id="GO:0005737">
    <property type="term" value="C:cytoplasm"/>
    <property type="evidence" value="ECO:0007669"/>
    <property type="project" value="TreeGrafter"/>
</dbReference>